<accession>A0A248THD6</accession>
<dbReference type="EMBL" id="CP022983">
    <property type="protein sequence ID" value="ASV67608.1"/>
    <property type="molecule type" value="Genomic_DNA"/>
</dbReference>
<gene>
    <name evidence="1" type="ORF">CKF48_09900</name>
</gene>
<dbReference type="OrthoDB" id="2454838at2"/>
<proteinExistence type="predicted"/>
<organism evidence="1 2">
    <name type="scientific">Cytobacillus kochii</name>
    <dbReference type="NCBI Taxonomy" id="859143"/>
    <lineage>
        <taxon>Bacteria</taxon>
        <taxon>Bacillati</taxon>
        <taxon>Bacillota</taxon>
        <taxon>Bacilli</taxon>
        <taxon>Bacillales</taxon>
        <taxon>Bacillaceae</taxon>
        <taxon>Cytobacillus</taxon>
    </lineage>
</organism>
<reference evidence="1 2" key="1">
    <citation type="submission" date="2017-08" db="EMBL/GenBank/DDBJ databases">
        <title>Complete Genome Sequence of Bacillus kochii Oregon-R-modENCODE STRAIN BDGP4, isolated from Drosophila melanogaster gut.</title>
        <authorList>
            <person name="Wan K.H."/>
            <person name="Yu C."/>
            <person name="Park S."/>
            <person name="Hammonds A.S."/>
            <person name="Booth B.W."/>
            <person name="Celniker S.E."/>
        </authorList>
    </citation>
    <scope>NUCLEOTIDE SEQUENCE [LARGE SCALE GENOMIC DNA]</scope>
    <source>
        <strain evidence="1 2">BDGP4</strain>
    </source>
</reference>
<keyword evidence="2" id="KW-1185">Reference proteome</keyword>
<dbReference type="RefSeq" id="WP_095371183.1">
    <property type="nucleotide sequence ID" value="NZ_CP022983.1"/>
</dbReference>
<dbReference type="KEGG" id="bko:CKF48_09900"/>
<dbReference type="SUPFAM" id="SSF160713">
    <property type="entry name" value="YqaI-like"/>
    <property type="match status" value="1"/>
</dbReference>
<protein>
    <recommendedName>
        <fullName evidence="3">YqaI-like protein</fullName>
    </recommendedName>
</protein>
<name>A0A248THD6_9BACI</name>
<evidence type="ECO:0008006" key="3">
    <source>
        <dbReference type="Google" id="ProtNLM"/>
    </source>
</evidence>
<dbReference type="Proteomes" id="UP000215137">
    <property type="component" value="Chromosome"/>
</dbReference>
<dbReference type="Pfam" id="PF09466">
    <property type="entry name" value="Yqai"/>
    <property type="match status" value="1"/>
</dbReference>
<dbReference type="InterPro" id="IPR018474">
    <property type="entry name" value="Uncharacterised_Yqai"/>
</dbReference>
<evidence type="ECO:0000313" key="1">
    <source>
        <dbReference type="EMBL" id="ASV67608.1"/>
    </source>
</evidence>
<dbReference type="InterPro" id="IPR023118">
    <property type="entry name" value="YqaI_dom_sf"/>
</dbReference>
<evidence type="ECO:0000313" key="2">
    <source>
        <dbReference type="Proteomes" id="UP000215137"/>
    </source>
</evidence>
<dbReference type="AlphaFoldDB" id="A0A248THD6"/>
<dbReference type="Gene3D" id="3.30.40.30">
    <property type="entry name" value="YqaI domain"/>
    <property type="match status" value="1"/>
</dbReference>
<sequence>MEHPEVTQLRRTGYPNLVAQPEHAGIDYFGDEILDGDEIVEYDGEIILEGNLQRYLCEVLGFEFKSA</sequence>